<evidence type="ECO:0000313" key="2">
    <source>
        <dbReference type="Proteomes" id="UP000268084"/>
    </source>
</evidence>
<proteinExistence type="predicted"/>
<dbReference type="EMBL" id="CP034170">
    <property type="protein sequence ID" value="AZI57634.1"/>
    <property type="molecule type" value="Genomic_DNA"/>
</dbReference>
<dbReference type="AlphaFoldDB" id="A0A3G8ZT16"/>
<dbReference type="RefSeq" id="WP_124798319.1">
    <property type="nucleotide sequence ID" value="NZ_CP034170.1"/>
</dbReference>
<dbReference type="KEGG" id="nak:EH165_05175"/>
<evidence type="ECO:0000313" key="1">
    <source>
        <dbReference type="EMBL" id="AZI57634.1"/>
    </source>
</evidence>
<reference evidence="1 2" key="1">
    <citation type="submission" date="2018-11" db="EMBL/GenBank/DDBJ databases">
        <authorList>
            <person name="Da X."/>
        </authorList>
    </citation>
    <scope>NUCLEOTIDE SEQUENCE [LARGE SCALE GENOMIC DNA]</scope>
    <source>
        <strain evidence="1 2">S14-144</strain>
    </source>
</reference>
<sequence length="316" mass="32561">MFKSHQYLRRLAGIVSLLVAATVALVVPAVLEPAVTGRPAPVALPVAPPIGACVVVALGRVTQVDCDEVHTGEIAMSWGRGVNPWAKYHVGGAGPSAVDMPSAGQSTDAVCQDWARDYVGAVVDSDAAALGSWRPVPPFFTVTLIKGPGGSPQLDWSACMVGATRSELYVGAVGGAGVSIDRARPDAFTTCLDLGIQALRELRYVACDQPHRIEFLATLQVDQAMVDAGEVYTAGSGGLAADCKQLISAMTGNDDPTFGGRIEVRTEALWQRGTTPQPAVPGSGQLAIPDCFVELSGSGQLIGSVVGLGDAALPTG</sequence>
<keyword evidence="2" id="KW-1185">Reference proteome</keyword>
<name>A0A3G8ZT16_9ACTN</name>
<dbReference type="Proteomes" id="UP000268084">
    <property type="component" value="Chromosome"/>
</dbReference>
<reference evidence="1 2" key="2">
    <citation type="submission" date="2018-12" db="EMBL/GenBank/DDBJ databases">
        <title>Nakamurella antarcticus sp. nov., isolated from Antarctica South Shetland Islands soil.</title>
        <authorList>
            <person name="Peng F."/>
        </authorList>
    </citation>
    <scope>NUCLEOTIDE SEQUENCE [LARGE SCALE GENOMIC DNA]</scope>
    <source>
        <strain evidence="1 2">S14-144</strain>
    </source>
</reference>
<accession>A0A3G8ZT16</accession>
<organism evidence="1 2">
    <name type="scientific">Nakamurella antarctica</name>
    <dbReference type="NCBI Taxonomy" id="1902245"/>
    <lineage>
        <taxon>Bacteria</taxon>
        <taxon>Bacillati</taxon>
        <taxon>Actinomycetota</taxon>
        <taxon>Actinomycetes</taxon>
        <taxon>Nakamurellales</taxon>
        <taxon>Nakamurellaceae</taxon>
        <taxon>Nakamurella</taxon>
    </lineage>
</organism>
<protein>
    <submittedName>
        <fullName evidence="1">Uncharacterized protein</fullName>
    </submittedName>
</protein>
<dbReference type="OrthoDB" id="3381205at2"/>
<gene>
    <name evidence="1" type="ORF">EH165_05175</name>
</gene>